<dbReference type="RefSeq" id="WP_092544816.1">
    <property type="nucleotide sequence ID" value="NZ_FOKV01000011.1"/>
</dbReference>
<dbReference type="Proteomes" id="UP000199438">
    <property type="component" value="Unassembled WGS sequence"/>
</dbReference>
<dbReference type="Pfam" id="PF11799">
    <property type="entry name" value="IMS_C"/>
    <property type="match status" value="1"/>
</dbReference>
<dbReference type="STRING" id="1334022.SAMN04487907_11132"/>
<evidence type="ECO:0000256" key="3">
    <source>
        <dbReference type="ARBA" id="ARBA00023199"/>
    </source>
</evidence>
<dbReference type="CDD" id="cd01700">
    <property type="entry name" value="PolY_Pol_V_umuC"/>
    <property type="match status" value="1"/>
</dbReference>
<gene>
    <name evidence="7" type="ORF">SAMN04487907_11132</name>
</gene>
<proteinExistence type="inferred from homology"/>
<dbReference type="GO" id="GO:0042276">
    <property type="term" value="P:error-prone translesion synthesis"/>
    <property type="evidence" value="ECO:0007669"/>
    <property type="project" value="TreeGrafter"/>
</dbReference>
<evidence type="ECO:0000256" key="1">
    <source>
        <dbReference type="ARBA" id="ARBA00010945"/>
    </source>
</evidence>
<protein>
    <submittedName>
        <fullName evidence="7">DNA polymerase V</fullName>
    </submittedName>
</protein>
<dbReference type="PANTHER" id="PTHR11076">
    <property type="entry name" value="DNA REPAIR POLYMERASE UMUC / TRANSFERASE FAMILY MEMBER"/>
    <property type="match status" value="1"/>
</dbReference>
<dbReference type="InterPro" id="IPR017961">
    <property type="entry name" value="DNA_pol_Y-fam_little_finger"/>
</dbReference>
<dbReference type="OrthoDB" id="9808813at2"/>
<dbReference type="PROSITE" id="PS50173">
    <property type="entry name" value="UMUC"/>
    <property type="match status" value="1"/>
</dbReference>
<dbReference type="InterPro" id="IPR043128">
    <property type="entry name" value="Rev_trsase/Diguanyl_cyclase"/>
</dbReference>
<evidence type="ECO:0000313" key="8">
    <source>
        <dbReference type="Proteomes" id="UP000199438"/>
    </source>
</evidence>
<dbReference type="GO" id="GO:0005829">
    <property type="term" value="C:cytosol"/>
    <property type="evidence" value="ECO:0007669"/>
    <property type="project" value="TreeGrafter"/>
</dbReference>
<dbReference type="InterPro" id="IPR025188">
    <property type="entry name" value="DUF4113"/>
</dbReference>
<evidence type="ECO:0000259" key="6">
    <source>
        <dbReference type="PROSITE" id="PS50173"/>
    </source>
</evidence>
<reference evidence="8" key="1">
    <citation type="submission" date="2016-10" db="EMBL/GenBank/DDBJ databases">
        <authorList>
            <person name="Varghese N."/>
            <person name="Submissions S."/>
        </authorList>
    </citation>
    <scope>NUCLEOTIDE SEQUENCE [LARGE SCALE GENOMIC DNA]</scope>
    <source>
        <strain evidence="8">DSM 24499</strain>
    </source>
</reference>
<organism evidence="7 8">
    <name type="scientific">Zunongwangia mangrovi</name>
    <dbReference type="NCBI Taxonomy" id="1334022"/>
    <lineage>
        <taxon>Bacteria</taxon>
        <taxon>Pseudomonadati</taxon>
        <taxon>Bacteroidota</taxon>
        <taxon>Flavobacteriia</taxon>
        <taxon>Flavobacteriales</taxon>
        <taxon>Flavobacteriaceae</taxon>
        <taxon>Zunongwangia</taxon>
    </lineage>
</organism>
<dbReference type="InterPro" id="IPR050116">
    <property type="entry name" value="DNA_polymerase-Y"/>
</dbReference>
<dbReference type="Pfam" id="PF00817">
    <property type="entry name" value="IMS"/>
    <property type="match status" value="1"/>
</dbReference>
<keyword evidence="3" id="KW-0741">SOS mutagenesis</keyword>
<feature type="domain" description="UmuC" evidence="6">
    <location>
        <begin position="2"/>
        <end position="187"/>
    </location>
</feature>
<dbReference type="EMBL" id="FOKV01000011">
    <property type="protein sequence ID" value="SFC88352.1"/>
    <property type="molecule type" value="Genomic_DNA"/>
</dbReference>
<dbReference type="GO" id="GO:0003887">
    <property type="term" value="F:DNA-directed DNA polymerase activity"/>
    <property type="evidence" value="ECO:0007669"/>
    <property type="project" value="TreeGrafter"/>
</dbReference>
<keyword evidence="4" id="KW-0234">DNA repair</keyword>
<evidence type="ECO:0000313" key="7">
    <source>
        <dbReference type="EMBL" id="SFC88352.1"/>
    </source>
</evidence>
<dbReference type="PANTHER" id="PTHR11076:SF34">
    <property type="entry name" value="PROTEIN UMUC"/>
    <property type="match status" value="1"/>
</dbReference>
<evidence type="ECO:0000256" key="5">
    <source>
        <dbReference type="ARBA" id="ARBA00023236"/>
    </source>
</evidence>
<dbReference type="GO" id="GO:0009432">
    <property type="term" value="P:SOS response"/>
    <property type="evidence" value="ECO:0007669"/>
    <property type="project" value="UniProtKB-KW"/>
</dbReference>
<dbReference type="Gene3D" id="3.40.1170.60">
    <property type="match status" value="1"/>
</dbReference>
<evidence type="ECO:0000256" key="2">
    <source>
        <dbReference type="ARBA" id="ARBA00022763"/>
    </source>
</evidence>
<dbReference type="AlphaFoldDB" id="A0A1I1MTX3"/>
<keyword evidence="5" id="KW-0742">SOS response</keyword>
<keyword evidence="2" id="KW-0227">DNA damage</keyword>
<sequence>MFALVDCNNFYASCERVFNPSLRNKPVVVLSNNDGCVIARSNEAKALGIPMGAPAFQFEKDFEAKGIHVFSSNYALYGDMSNRVMNILSTFTPEIEIYSIDESFLKFEGFELYDLETLGKQMIEKVYRHTGIPISVGLAKTKSLAKVANKIAKKFAEITGGVYAIDSELKKEKALRWTKIGDVWGIGRQHEKRLLNIKIYNAWQFIQLPNEYARKEMSVVGLRLKRDLSGESTLDFEEIKNKKNIAVTRSFEKMYEDYEDLRERVSTYAAKAAYKLRKQDSNCTLVYVFLLTNRFRKDLRQYKANLVVNLSYPLNSTIVLTKAALYGLKRIYRKGYQYKKAGVIIMGISPASERQLSLFSNEDPRHHVLMKVIDRLNRTENGKVKFAAQDLGRTWKMKQERLSKRYTSRVDEIIRVKC</sequence>
<dbReference type="Gene3D" id="3.30.70.270">
    <property type="match status" value="1"/>
</dbReference>
<comment type="similarity">
    <text evidence="1">Belongs to the DNA polymerase type-Y family.</text>
</comment>
<dbReference type="GO" id="GO:0003684">
    <property type="term" value="F:damaged DNA binding"/>
    <property type="evidence" value="ECO:0007669"/>
    <property type="project" value="InterPro"/>
</dbReference>
<dbReference type="GO" id="GO:0006281">
    <property type="term" value="P:DNA repair"/>
    <property type="evidence" value="ECO:0007669"/>
    <property type="project" value="UniProtKB-KW"/>
</dbReference>
<keyword evidence="8" id="KW-1185">Reference proteome</keyword>
<name>A0A1I1MTX3_9FLAO</name>
<dbReference type="InterPro" id="IPR043502">
    <property type="entry name" value="DNA/RNA_pol_sf"/>
</dbReference>
<evidence type="ECO:0000256" key="4">
    <source>
        <dbReference type="ARBA" id="ARBA00023204"/>
    </source>
</evidence>
<dbReference type="Pfam" id="PF13438">
    <property type="entry name" value="DUF4113"/>
    <property type="match status" value="1"/>
</dbReference>
<accession>A0A1I1MTX3</accession>
<dbReference type="SUPFAM" id="SSF56672">
    <property type="entry name" value="DNA/RNA polymerases"/>
    <property type="match status" value="1"/>
</dbReference>
<dbReference type="InterPro" id="IPR001126">
    <property type="entry name" value="UmuC"/>
</dbReference>